<dbReference type="Pfam" id="PF07804">
    <property type="entry name" value="HipA_C"/>
    <property type="match status" value="1"/>
</dbReference>
<keyword evidence="2" id="KW-0418">Kinase</keyword>
<accession>A0AAP2WG13</accession>
<evidence type="ECO:0000256" key="2">
    <source>
        <dbReference type="ARBA" id="ARBA00022777"/>
    </source>
</evidence>
<name>A0AAP2WG13_9PSED</name>
<proteinExistence type="predicted"/>
<dbReference type="GO" id="GO:0016301">
    <property type="term" value="F:kinase activity"/>
    <property type="evidence" value="ECO:0007669"/>
    <property type="project" value="UniProtKB-KW"/>
</dbReference>
<gene>
    <name evidence="4" type="ORF">GIV46_01285</name>
</gene>
<evidence type="ECO:0000259" key="3">
    <source>
        <dbReference type="Pfam" id="PF07804"/>
    </source>
</evidence>
<dbReference type="Proteomes" id="UP000814126">
    <property type="component" value="Unassembled WGS sequence"/>
</dbReference>
<dbReference type="EMBL" id="WJZX01000002">
    <property type="protein sequence ID" value="MCF5653642.1"/>
    <property type="molecule type" value="Genomic_DNA"/>
</dbReference>
<evidence type="ECO:0000256" key="1">
    <source>
        <dbReference type="ARBA" id="ARBA00022679"/>
    </source>
</evidence>
<dbReference type="InterPro" id="IPR012893">
    <property type="entry name" value="HipA-like_C"/>
</dbReference>
<reference evidence="4" key="1">
    <citation type="submission" date="2019-11" db="EMBL/GenBank/DDBJ databases">
        <title>Epiphytic Pseudomonas syringae from cherry orchards.</title>
        <authorList>
            <person name="Hulin M.T."/>
        </authorList>
    </citation>
    <scope>NUCLEOTIDE SEQUENCE</scope>
    <source>
        <strain evidence="4">PA-2-1F</strain>
    </source>
</reference>
<sequence>MTKTLKHVQALTVLTALRLAGGSPGGARPKAILALSDDGKNASHAFGPLPQGYDHWIVKFRALHEPVETGRIEFAYAEMARDAGVTMAESRVLDMQMPSREIEHFFATKRPLAVPRR</sequence>
<keyword evidence="1" id="KW-0808">Transferase</keyword>
<comment type="caution">
    <text evidence="4">The sequence shown here is derived from an EMBL/GenBank/DDBJ whole genome shotgun (WGS) entry which is preliminary data.</text>
</comment>
<evidence type="ECO:0000313" key="5">
    <source>
        <dbReference type="Proteomes" id="UP000814126"/>
    </source>
</evidence>
<dbReference type="AlphaFoldDB" id="A0AAP2WG13"/>
<feature type="domain" description="HipA-like C-terminal" evidence="3">
    <location>
        <begin position="23"/>
        <end position="110"/>
    </location>
</feature>
<protein>
    <recommendedName>
        <fullName evidence="3">HipA-like C-terminal domain-containing protein</fullName>
    </recommendedName>
</protein>
<organism evidence="4 5">
    <name type="scientific">Pseudomonas poae</name>
    <dbReference type="NCBI Taxonomy" id="200451"/>
    <lineage>
        <taxon>Bacteria</taxon>
        <taxon>Pseudomonadati</taxon>
        <taxon>Pseudomonadota</taxon>
        <taxon>Gammaproteobacteria</taxon>
        <taxon>Pseudomonadales</taxon>
        <taxon>Pseudomonadaceae</taxon>
        <taxon>Pseudomonas</taxon>
    </lineage>
</organism>
<evidence type="ECO:0000313" key="4">
    <source>
        <dbReference type="EMBL" id="MCF5653642.1"/>
    </source>
</evidence>
<dbReference type="RefSeq" id="WP_003231731.1">
    <property type="nucleotide sequence ID" value="NZ_CP142150.1"/>
</dbReference>